<dbReference type="Pfam" id="PF14294">
    <property type="entry name" value="DUF4372"/>
    <property type="match status" value="1"/>
</dbReference>
<dbReference type="Proteomes" id="UP000184465">
    <property type="component" value="Unassembled WGS sequence"/>
</dbReference>
<keyword evidence="3" id="KW-1185">Reference proteome</keyword>
<organism evidence="2 3">
    <name type="scientific">Paramaledivibacter caminithermalis (strain DSM 15212 / CIP 107654 / DViRD3)</name>
    <name type="common">Clostridium caminithermale</name>
    <dbReference type="NCBI Taxonomy" id="1121301"/>
    <lineage>
        <taxon>Bacteria</taxon>
        <taxon>Bacillati</taxon>
        <taxon>Bacillota</taxon>
        <taxon>Clostridia</taxon>
        <taxon>Peptostreptococcales</taxon>
        <taxon>Caminicellaceae</taxon>
        <taxon>Paramaledivibacter</taxon>
    </lineage>
</organism>
<sequence length="76" mass="8929">MKRQKEKMNKDKKTTLDFIINLLKKSLKILKILGIDKYVKKFTVSKCIALMIYAQIEELESLRDISSTFNSCEELK</sequence>
<dbReference type="RefSeq" id="WP_131821324.1">
    <property type="nucleotide sequence ID" value="NZ_FRAG01000071.1"/>
</dbReference>
<feature type="domain" description="DUF4372" evidence="1">
    <location>
        <begin position="33"/>
        <end position="74"/>
    </location>
</feature>
<evidence type="ECO:0000313" key="2">
    <source>
        <dbReference type="EMBL" id="SHK48616.1"/>
    </source>
</evidence>
<dbReference type="InterPro" id="IPR025399">
    <property type="entry name" value="DUF4372"/>
</dbReference>
<proteinExistence type="predicted"/>
<dbReference type="STRING" id="1121301.SAMN02745912_03450"/>
<accession>A0A1M6SVB3</accession>
<name>A0A1M6SVB3_PARC5</name>
<feature type="non-terminal residue" evidence="2">
    <location>
        <position position="76"/>
    </location>
</feature>
<dbReference type="AlphaFoldDB" id="A0A1M6SVB3"/>
<gene>
    <name evidence="2" type="ORF">SAMN02745912_03450</name>
</gene>
<evidence type="ECO:0000313" key="3">
    <source>
        <dbReference type="Proteomes" id="UP000184465"/>
    </source>
</evidence>
<reference evidence="2 3" key="1">
    <citation type="submission" date="2016-11" db="EMBL/GenBank/DDBJ databases">
        <authorList>
            <person name="Jaros S."/>
            <person name="Januszkiewicz K."/>
            <person name="Wedrychowicz H."/>
        </authorList>
    </citation>
    <scope>NUCLEOTIDE SEQUENCE [LARGE SCALE GENOMIC DNA]</scope>
    <source>
        <strain evidence="2 3">DSM 15212</strain>
    </source>
</reference>
<protein>
    <recommendedName>
        <fullName evidence="1">DUF4372 domain-containing protein</fullName>
    </recommendedName>
</protein>
<evidence type="ECO:0000259" key="1">
    <source>
        <dbReference type="Pfam" id="PF14294"/>
    </source>
</evidence>
<dbReference type="EMBL" id="FRAG01000071">
    <property type="protein sequence ID" value="SHK48616.1"/>
    <property type="molecule type" value="Genomic_DNA"/>
</dbReference>